<comment type="caution">
    <text evidence="1">The sequence shown here is derived from an EMBL/GenBank/DDBJ whole genome shotgun (WGS) entry which is preliminary data.</text>
</comment>
<dbReference type="AlphaFoldDB" id="A0A7X3MKM3"/>
<dbReference type="EMBL" id="WUQX01000001">
    <property type="protein sequence ID" value="MXP77987.1"/>
    <property type="molecule type" value="Genomic_DNA"/>
</dbReference>
<dbReference type="Proteomes" id="UP000460412">
    <property type="component" value="Unassembled WGS sequence"/>
</dbReference>
<proteinExistence type="predicted"/>
<gene>
    <name evidence="1" type="ORF">GN277_22320</name>
</gene>
<keyword evidence="2" id="KW-1185">Reference proteome</keyword>
<protein>
    <submittedName>
        <fullName evidence="1">Uncharacterized protein</fullName>
    </submittedName>
</protein>
<name>A0A7X3MKM3_9FIRM</name>
<evidence type="ECO:0000313" key="1">
    <source>
        <dbReference type="EMBL" id="MXP77987.1"/>
    </source>
</evidence>
<evidence type="ECO:0000313" key="2">
    <source>
        <dbReference type="Proteomes" id="UP000460412"/>
    </source>
</evidence>
<accession>A0A7X3MKM3</accession>
<reference evidence="1 2" key="1">
    <citation type="submission" date="2019-12" db="EMBL/GenBank/DDBJ databases">
        <title>Sporaefaciens musculi gen. nov., sp. nov., a novel bacterium isolated from the caecum of an obese mouse.</title>
        <authorList>
            <person name="Rasmussen T.S."/>
            <person name="Streidl T."/>
            <person name="Hitch T.C.A."/>
            <person name="Wortmann E."/>
            <person name="Deptula P."/>
            <person name="Hansen M."/>
            <person name="Nielsen D.S."/>
            <person name="Clavel T."/>
            <person name="Vogensen F.K."/>
        </authorList>
    </citation>
    <scope>NUCLEOTIDE SEQUENCE [LARGE SCALE GENOMIC DNA]</scope>
    <source>
        <strain evidence="1 2">WCA-9-b2</strain>
    </source>
</reference>
<sequence length="61" mass="7472">MTIEWEAVTKERGCRRRSVRKHIPWVSQSAFLGRSQKMLRTVTSVERYHRYKIVKIARYKY</sequence>
<organism evidence="1 2">
    <name type="scientific">Sporofaciens musculi</name>
    <dbReference type="NCBI Taxonomy" id="2681861"/>
    <lineage>
        <taxon>Bacteria</taxon>
        <taxon>Bacillati</taxon>
        <taxon>Bacillota</taxon>
        <taxon>Clostridia</taxon>
        <taxon>Lachnospirales</taxon>
        <taxon>Lachnospiraceae</taxon>
        <taxon>Sporofaciens</taxon>
    </lineage>
</organism>